<gene>
    <name evidence="1" type="ORF">AOQ72_05455</name>
</gene>
<sequence>MGRLLDQEGRTMMTKALYVKSKDMVFAQIRSDGGGSASVCQLVGPEISKTIDAGIATYDGCSIERKVNYDETIVVLSGVFRLLTGENYGRVIEAKFGDVIWLTKGTRLKYQGDKAKVFYARHPVDWRTRSEATEDDKPLNDVYHFRSTDMIYSQMQIYSGGYASTCSLVTPEISKSLGATIATFNGSSVDWTTEYDQISVGLGGVMRIRTGENFSQAIDAQLGDVVWLPKGTPLKYEGERGIMFFVPYPVDWRLRSQPVRPKPWPASVR</sequence>
<accession>A0A0R3D5C0</accession>
<evidence type="ECO:0000313" key="1">
    <source>
        <dbReference type="EMBL" id="KRQ02924.1"/>
    </source>
</evidence>
<proteinExistence type="predicted"/>
<dbReference type="InterPro" id="IPR010424">
    <property type="entry name" value="EutQ"/>
</dbReference>
<evidence type="ECO:0008006" key="3">
    <source>
        <dbReference type="Google" id="ProtNLM"/>
    </source>
</evidence>
<dbReference type="InterPro" id="IPR014710">
    <property type="entry name" value="RmlC-like_jellyroll"/>
</dbReference>
<dbReference type="InterPro" id="IPR011051">
    <property type="entry name" value="RmlC_Cupin_sf"/>
</dbReference>
<dbReference type="EMBL" id="LJYF01000001">
    <property type="protein sequence ID" value="KRQ02924.1"/>
    <property type="molecule type" value="Genomic_DNA"/>
</dbReference>
<organism evidence="1 2">
    <name type="scientific">Bradyrhizobium yuanmingense</name>
    <dbReference type="NCBI Taxonomy" id="108015"/>
    <lineage>
        <taxon>Bacteria</taxon>
        <taxon>Pseudomonadati</taxon>
        <taxon>Pseudomonadota</taxon>
        <taxon>Alphaproteobacteria</taxon>
        <taxon>Hyphomicrobiales</taxon>
        <taxon>Nitrobacteraceae</taxon>
        <taxon>Bradyrhizobium</taxon>
    </lineage>
</organism>
<comment type="caution">
    <text evidence="1">The sequence shown here is derived from an EMBL/GenBank/DDBJ whole genome shotgun (WGS) entry which is preliminary data.</text>
</comment>
<name>A0A0R3D5C0_9BRAD</name>
<evidence type="ECO:0000313" key="2">
    <source>
        <dbReference type="Proteomes" id="UP000051380"/>
    </source>
</evidence>
<protein>
    <recommendedName>
        <fullName evidence="3">Ethanolamine utilization protein EutQ</fullName>
    </recommendedName>
</protein>
<dbReference type="Pfam" id="PF06249">
    <property type="entry name" value="EutQ"/>
    <property type="match status" value="2"/>
</dbReference>
<dbReference type="AlphaFoldDB" id="A0A0R3D5C0"/>
<dbReference type="Proteomes" id="UP000051380">
    <property type="component" value="Unassembled WGS sequence"/>
</dbReference>
<reference evidence="1 2" key="1">
    <citation type="submission" date="2015-09" db="EMBL/GenBank/DDBJ databases">
        <title>Draft Genome Sequence of the Strain BR 3267 (Bradyrhizobium yuanmingense) recommended as inoculant for cowpea in Brazil.</title>
        <authorList>
            <person name="Simoes-Araujo J.L."/>
            <person name="Zilli J.E."/>
        </authorList>
    </citation>
    <scope>NUCLEOTIDE SEQUENCE [LARGE SCALE GENOMIC DNA]</scope>
    <source>
        <strain evidence="1 2">BR3267</strain>
    </source>
</reference>
<dbReference type="SUPFAM" id="SSF51182">
    <property type="entry name" value="RmlC-like cupins"/>
    <property type="match status" value="2"/>
</dbReference>
<dbReference type="Gene3D" id="2.60.120.10">
    <property type="entry name" value="Jelly Rolls"/>
    <property type="match status" value="2"/>
</dbReference>